<dbReference type="AlphaFoldDB" id="A0AAV5TJB4"/>
<reference evidence="3" key="1">
    <citation type="submission" date="2023-10" db="EMBL/GenBank/DDBJ databases">
        <title>Genome assembly of Pristionchus species.</title>
        <authorList>
            <person name="Yoshida K."/>
            <person name="Sommer R.J."/>
        </authorList>
    </citation>
    <scope>NUCLEOTIDE SEQUENCE</scope>
    <source>
        <strain evidence="3">RS0144</strain>
    </source>
</reference>
<dbReference type="EMBL" id="BTSX01000004">
    <property type="protein sequence ID" value="GMS94482.1"/>
    <property type="molecule type" value="Genomic_DNA"/>
</dbReference>
<name>A0AAV5TJB4_9BILA</name>
<proteinExistence type="predicted"/>
<evidence type="ECO:0000313" key="4">
    <source>
        <dbReference type="Proteomes" id="UP001432027"/>
    </source>
</evidence>
<evidence type="ECO:0008006" key="5">
    <source>
        <dbReference type="Google" id="ProtNLM"/>
    </source>
</evidence>
<dbReference type="PANTHER" id="PTHR36944">
    <property type="entry name" value="PROTEIN CBG02791-RELATED"/>
    <property type="match status" value="1"/>
</dbReference>
<organism evidence="3 4">
    <name type="scientific">Pristionchus entomophagus</name>
    <dbReference type="NCBI Taxonomy" id="358040"/>
    <lineage>
        <taxon>Eukaryota</taxon>
        <taxon>Metazoa</taxon>
        <taxon>Ecdysozoa</taxon>
        <taxon>Nematoda</taxon>
        <taxon>Chromadorea</taxon>
        <taxon>Rhabditida</taxon>
        <taxon>Rhabditina</taxon>
        <taxon>Diplogasteromorpha</taxon>
        <taxon>Diplogasteroidea</taxon>
        <taxon>Neodiplogasteridae</taxon>
        <taxon>Pristionchus</taxon>
    </lineage>
</organism>
<sequence>KMIIRLTTAFSLFFLTFAHVRVKRDFMYVSSSNETDPNCFQGCNTRHAISFEYSLNMTLADFYEFPLHPILLDHSTYLLYCTLAEQKTKCYMNECGDQSADTVFSPSNFICDFKRKLFTEVRQCLAESEPITFLKCDQACHDKVLGKEEKTTAKPKPSKDGKKQVKKNEQKEEDESIASVYTSNELESYEKELETLCAFQHCYMQCMTPVLKEVCAPSLASRAVDLLESFVKWHAVDIYEWHVSSDRLAFLAPSCALLADKPNGRDDEIIQLIAKV</sequence>
<dbReference type="PANTHER" id="PTHR36944:SF2">
    <property type="entry name" value="CPG4 DOMAIN-CONTAINING PROTEIN"/>
    <property type="match status" value="1"/>
</dbReference>
<feature type="chain" id="PRO_5043854058" description="Chondroitin proteoglycan 4 domain-containing protein" evidence="2">
    <location>
        <begin position="19"/>
        <end position="276"/>
    </location>
</feature>
<evidence type="ECO:0000256" key="1">
    <source>
        <dbReference type="SAM" id="MobiDB-lite"/>
    </source>
</evidence>
<keyword evidence="2" id="KW-0732">Signal</keyword>
<comment type="caution">
    <text evidence="3">The sequence shown here is derived from an EMBL/GenBank/DDBJ whole genome shotgun (WGS) entry which is preliminary data.</text>
</comment>
<feature type="non-terminal residue" evidence="3">
    <location>
        <position position="1"/>
    </location>
</feature>
<keyword evidence="4" id="KW-1185">Reference proteome</keyword>
<evidence type="ECO:0000313" key="3">
    <source>
        <dbReference type="EMBL" id="GMS94482.1"/>
    </source>
</evidence>
<accession>A0AAV5TJB4</accession>
<feature type="compositionally biased region" description="Basic and acidic residues" evidence="1">
    <location>
        <begin position="150"/>
        <end position="170"/>
    </location>
</feature>
<gene>
    <name evidence="3" type="ORF">PENTCL1PPCAC_16657</name>
</gene>
<dbReference type="Proteomes" id="UP001432027">
    <property type="component" value="Unassembled WGS sequence"/>
</dbReference>
<feature type="region of interest" description="Disordered" evidence="1">
    <location>
        <begin position="150"/>
        <end position="176"/>
    </location>
</feature>
<protein>
    <recommendedName>
        <fullName evidence="5">Chondroitin proteoglycan 4 domain-containing protein</fullName>
    </recommendedName>
</protein>
<evidence type="ECO:0000256" key="2">
    <source>
        <dbReference type="SAM" id="SignalP"/>
    </source>
</evidence>
<feature type="signal peptide" evidence="2">
    <location>
        <begin position="1"/>
        <end position="18"/>
    </location>
</feature>